<dbReference type="InterPro" id="IPR052025">
    <property type="entry name" value="Xyloglucanase_GH74"/>
</dbReference>
<organism evidence="1 2">
    <name type="scientific">Candidatus Taenaricola geysiri</name>
    <dbReference type="NCBI Taxonomy" id="1974752"/>
    <lineage>
        <taxon>Bacteria</taxon>
        <taxon>Pseudomonadati</taxon>
        <taxon>Candidatus Omnitrophota</taxon>
        <taxon>Candidatus Taenaricola</taxon>
    </lineage>
</organism>
<dbReference type="PANTHER" id="PTHR43739">
    <property type="entry name" value="XYLOGLUCANASE (EUROFUNG)"/>
    <property type="match status" value="1"/>
</dbReference>
<dbReference type="EMBL" id="PFGP01000098">
    <property type="protein sequence ID" value="PIW66259.1"/>
    <property type="molecule type" value="Genomic_DNA"/>
</dbReference>
<protein>
    <recommendedName>
        <fullName evidence="3">Photosynthesis system II assembly factor Ycf48/Hcf136-like domain-containing protein</fullName>
    </recommendedName>
</protein>
<dbReference type="Gene3D" id="2.130.10.10">
    <property type="entry name" value="YVTN repeat-like/Quinoprotein amine dehydrogenase"/>
    <property type="match status" value="2"/>
</dbReference>
<dbReference type="InterPro" id="IPR036278">
    <property type="entry name" value="Sialidase_sf"/>
</dbReference>
<dbReference type="AlphaFoldDB" id="A0A2J0LGA9"/>
<name>A0A2J0LGA9_9BACT</name>
<dbReference type="PANTHER" id="PTHR43739:SF5">
    <property type="entry name" value="EXO-ALPHA-SIALIDASE"/>
    <property type="match status" value="1"/>
</dbReference>
<accession>A0A2J0LGA9</accession>
<dbReference type="Proteomes" id="UP000231267">
    <property type="component" value="Unassembled WGS sequence"/>
</dbReference>
<dbReference type="GO" id="GO:0010411">
    <property type="term" value="P:xyloglucan metabolic process"/>
    <property type="evidence" value="ECO:0007669"/>
    <property type="project" value="TreeGrafter"/>
</dbReference>
<evidence type="ECO:0008006" key="3">
    <source>
        <dbReference type="Google" id="ProtNLM"/>
    </source>
</evidence>
<dbReference type="SUPFAM" id="SSF50939">
    <property type="entry name" value="Sialidases"/>
    <property type="match status" value="1"/>
</dbReference>
<proteinExistence type="predicted"/>
<evidence type="ECO:0000313" key="2">
    <source>
        <dbReference type="Proteomes" id="UP000231267"/>
    </source>
</evidence>
<gene>
    <name evidence="1" type="ORF">COW11_04230</name>
</gene>
<evidence type="ECO:0000313" key="1">
    <source>
        <dbReference type="EMBL" id="PIW66259.1"/>
    </source>
</evidence>
<sequence>MISDTFYKYIKGLLCISAAGILFFTGRCFAMDEWIYSGYGIKEACAKIILAGAADNKMVYAATDYFLYVSDDAGSNWRQAFAAGGSENTINFICLLRSKKTHVFVATQDGLYVSGGALSEWNKVFDRQVNCVVADSVNKRIYIAAENGIFVSGDLGITWRLIYANAASESVQYIALSLSGDIIYANSSGRILSFEVNGLNWKILYSSIRGDVLDDIEEDPQEQENFAGIRSLFVDMVDPNRIYAATSKGVLYSEDAGHSWFYITGVGFAAGAAGVNHVVLFDNSLYCATSEGVFMYNSDKGAWKQLWQGSGFKDALFLSFNPDTRMLWAATLNGIFKMQLAQKATLGLEMKLPQHIIERFKYEPSIAQVQRVAVRYAEVHPDKISKWRTQARIKAFVPEFDLGYDKSISLYTNNNYTVGPNDWSIDLKWNLGDLIFSTDQTSIDVRSRLTTQLRDDILDDVTRLYYERRRLQVELIVSLPDNEKEKYDKLLRLEELTADIDGLTGGWFSANLEKA</sequence>
<dbReference type="InterPro" id="IPR015943">
    <property type="entry name" value="WD40/YVTN_repeat-like_dom_sf"/>
</dbReference>
<reference evidence="1 2" key="1">
    <citation type="submission" date="2017-09" db="EMBL/GenBank/DDBJ databases">
        <title>Depth-based differentiation of microbial function through sediment-hosted aquifers and enrichment of novel symbionts in the deep terrestrial subsurface.</title>
        <authorList>
            <person name="Probst A.J."/>
            <person name="Ladd B."/>
            <person name="Jarett J.K."/>
            <person name="Geller-Mcgrath D.E."/>
            <person name="Sieber C.M."/>
            <person name="Emerson J.B."/>
            <person name="Anantharaman K."/>
            <person name="Thomas B.C."/>
            <person name="Malmstrom R."/>
            <person name="Stieglmeier M."/>
            <person name="Klingl A."/>
            <person name="Woyke T."/>
            <person name="Ryan C.M."/>
            <person name="Banfield J.F."/>
        </authorList>
    </citation>
    <scope>NUCLEOTIDE SEQUENCE [LARGE SCALE GENOMIC DNA]</scope>
    <source>
        <strain evidence="1">CG12_big_fil_rev_8_21_14_0_65_43_15</strain>
    </source>
</reference>
<comment type="caution">
    <text evidence="1">The sequence shown here is derived from an EMBL/GenBank/DDBJ whole genome shotgun (WGS) entry which is preliminary data.</text>
</comment>